<dbReference type="AlphaFoldDB" id="A0A931LTP3"/>
<keyword evidence="1" id="KW-0812">Transmembrane</keyword>
<keyword evidence="1" id="KW-1133">Transmembrane helix</keyword>
<feature type="transmembrane region" description="Helical" evidence="1">
    <location>
        <begin position="117"/>
        <end position="139"/>
    </location>
</feature>
<proteinExistence type="predicted"/>
<evidence type="ECO:0000313" key="2">
    <source>
        <dbReference type="EMBL" id="MBI1755631.1"/>
    </source>
</evidence>
<name>A0A931LTP3_FIMGI</name>
<reference evidence="2" key="1">
    <citation type="submission" date="2020-07" db="EMBL/GenBank/DDBJ databases">
        <title>Huge and variable diversity of episymbiotic CPR bacteria and DPANN archaea in groundwater ecosystems.</title>
        <authorList>
            <person name="He C.Y."/>
            <person name="Keren R."/>
            <person name="Whittaker M."/>
            <person name="Farag I.F."/>
            <person name="Doudna J."/>
            <person name="Cate J.H.D."/>
            <person name="Banfield J.F."/>
        </authorList>
    </citation>
    <scope>NUCLEOTIDE SEQUENCE</scope>
    <source>
        <strain evidence="2">NC_groundwater_17_Pr7_B-0.1um_64_12</strain>
    </source>
</reference>
<dbReference type="EMBL" id="JACOSL010000004">
    <property type="protein sequence ID" value="MBI1755631.1"/>
    <property type="molecule type" value="Genomic_DNA"/>
</dbReference>
<gene>
    <name evidence="2" type="ORF">HYR64_00810</name>
</gene>
<organism evidence="2 3">
    <name type="scientific">Fimbriimonas ginsengisoli</name>
    <dbReference type="NCBI Taxonomy" id="1005039"/>
    <lineage>
        <taxon>Bacteria</taxon>
        <taxon>Bacillati</taxon>
        <taxon>Armatimonadota</taxon>
        <taxon>Fimbriimonadia</taxon>
        <taxon>Fimbriimonadales</taxon>
        <taxon>Fimbriimonadaceae</taxon>
        <taxon>Fimbriimonas</taxon>
    </lineage>
</organism>
<feature type="transmembrane region" description="Helical" evidence="1">
    <location>
        <begin position="89"/>
        <end position="111"/>
    </location>
</feature>
<accession>A0A931LTP3</accession>
<protein>
    <submittedName>
        <fullName evidence="2">Uncharacterized protein</fullName>
    </submittedName>
</protein>
<evidence type="ECO:0000313" key="3">
    <source>
        <dbReference type="Proteomes" id="UP000727962"/>
    </source>
</evidence>
<comment type="caution">
    <text evidence="2">The sequence shown here is derived from an EMBL/GenBank/DDBJ whole genome shotgun (WGS) entry which is preliminary data.</text>
</comment>
<keyword evidence="1" id="KW-0472">Membrane</keyword>
<dbReference type="Proteomes" id="UP000727962">
    <property type="component" value="Unassembled WGS sequence"/>
</dbReference>
<evidence type="ECO:0000256" key="1">
    <source>
        <dbReference type="SAM" id="Phobius"/>
    </source>
</evidence>
<sequence length="148" mass="16476">MPVRTVRQPTLAAPKPPEGELERFVFDEIQAARTQNRPVSRQMLSQMLAETKGLPPKTCYAVVESYCEAEAPTTPEFLGSEFMVPYMKISALVLAAFGLIALGMSTVRIAWGENVWWWGEALAVVLLLTSASGWIRSLIRERFGSDRS</sequence>